<keyword evidence="2" id="KW-1133">Transmembrane helix</keyword>
<evidence type="ECO:0000313" key="3">
    <source>
        <dbReference type="EMBL" id="HIS82771.1"/>
    </source>
</evidence>
<comment type="caution">
    <text evidence="3">The sequence shown here is derived from an EMBL/GenBank/DDBJ whole genome shotgun (WGS) entry which is preliminary data.</text>
</comment>
<evidence type="ECO:0000256" key="2">
    <source>
        <dbReference type="SAM" id="Phobius"/>
    </source>
</evidence>
<sequence length="65" mass="7298">MKIYPVRNLSQNSFQSKLPAPPKLPSKTRQFFEGVSVAAITSIPMFVYLYLAGLYEKIRSSKGSD</sequence>
<protein>
    <submittedName>
        <fullName evidence="3">Uncharacterized protein</fullName>
    </submittedName>
</protein>
<keyword evidence="2" id="KW-0812">Transmembrane</keyword>
<organism evidence="3 4">
    <name type="scientific">Candidatus Scatenecus faecavium</name>
    <dbReference type="NCBI Taxonomy" id="2840915"/>
    <lineage>
        <taxon>Bacteria</taxon>
        <taxon>Candidatus Scatenecus</taxon>
    </lineage>
</organism>
<feature type="transmembrane region" description="Helical" evidence="2">
    <location>
        <begin position="31"/>
        <end position="52"/>
    </location>
</feature>
<keyword evidence="2" id="KW-0472">Membrane</keyword>
<dbReference type="Proteomes" id="UP000824139">
    <property type="component" value="Unassembled WGS sequence"/>
</dbReference>
<evidence type="ECO:0000313" key="4">
    <source>
        <dbReference type="Proteomes" id="UP000824139"/>
    </source>
</evidence>
<feature type="region of interest" description="Disordered" evidence="1">
    <location>
        <begin position="1"/>
        <end position="21"/>
    </location>
</feature>
<proteinExistence type="predicted"/>
<name>A0A9D1FWL9_9BACT</name>
<evidence type="ECO:0000256" key="1">
    <source>
        <dbReference type="SAM" id="MobiDB-lite"/>
    </source>
</evidence>
<gene>
    <name evidence="3" type="ORF">IAD41_04110</name>
</gene>
<accession>A0A9D1FWL9</accession>
<reference evidence="3" key="1">
    <citation type="submission" date="2020-10" db="EMBL/GenBank/DDBJ databases">
        <authorList>
            <person name="Gilroy R."/>
        </authorList>
    </citation>
    <scope>NUCLEOTIDE SEQUENCE</scope>
    <source>
        <strain evidence="3">CHK152-2994</strain>
    </source>
</reference>
<dbReference type="AlphaFoldDB" id="A0A9D1FWL9"/>
<reference evidence="3" key="2">
    <citation type="journal article" date="2021" name="PeerJ">
        <title>Extensive microbial diversity within the chicken gut microbiome revealed by metagenomics and culture.</title>
        <authorList>
            <person name="Gilroy R."/>
            <person name="Ravi A."/>
            <person name="Getino M."/>
            <person name="Pursley I."/>
            <person name="Horton D.L."/>
            <person name="Alikhan N.F."/>
            <person name="Baker D."/>
            <person name="Gharbi K."/>
            <person name="Hall N."/>
            <person name="Watson M."/>
            <person name="Adriaenssens E.M."/>
            <person name="Foster-Nyarko E."/>
            <person name="Jarju S."/>
            <person name="Secka A."/>
            <person name="Antonio M."/>
            <person name="Oren A."/>
            <person name="Chaudhuri R.R."/>
            <person name="La Ragione R."/>
            <person name="Hildebrand F."/>
            <person name="Pallen M.J."/>
        </authorList>
    </citation>
    <scope>NUCLEOTIDE SEQUENCE</scope>
    <source>
        <strain evidence="3">CHK152-2994</strain>
    </source>
</reference>
<dbReference type="EMBL" id="DVJO01000089">
    <property type="protein sequence ID" value="HIS82771.1"/>
    <property type="molecule type" value="Genomic_DNA"/>
</dbReference>